<dbReference type="GO" id="GO:0016787">
    <property type="term" value="F:hydrolase activity"/>
    <property type="evidence" value="ECO:0007669"/>
    <property type="project" value="UniProtKB-KW"/>
</dbReference>
<keyword evidence="3" id="KW-1133">Transmembrane helix</keyword>
<dbReference type="CDD" id="cd05830">
    <property type="entry name" value="Sortase_E"/>
    <property type="match status" value="1"/>
</dbReference>
<evidence type="ECO:0000256" key="1">
    <source>
        <dbReference type="ARBA" id="ARBA00022801"/>
    </source>
</evidence>
<feature type="active site" description="Proton donor/acceptor" evidence="2">
    <location>
        <position position="150"/>
    </location>
</feature>
<gene>
    <name evidence="4" type="ORF">NCTC11923_00567</name>
</gene>
<dbReference type="STRING" id="1278298.GCA_000428685_00090"/>
<dbReference type="InterPro" id="IPR053465">
    <property type="entry name" value="Sortase_Class_E"/>
</dbReference>
<reference evidence="4 5" key="1">
    <citation type="submission" date="2018-12" db="EMBL/GenBank/DDBJ databases">
        <authorList>
            <consortium name="Pathogen Informatics"/>
        </authorList>
    </citation>
    <scope>NUCLEOTIDE SEQUENCE [LARGE SCALE GENOMIC DNA]</scope>
    <source>
        <strain evidence="4 5">NCTC11923</strain>
    </source>
</reference>
<dbReference type="SUPFAM" id="SSF63817">
    <property type="entry name" value="Sortase"/>
    <property type="match status" value="1"/>
</dbReference>
<dbReference type="NCBIfam" id="NF033747">
    <property type="entry name" value="class_E_sortase"/>
    <property type="match status" value="1"/>
</dbReference>
<dbReference type="Proteomes" id="UP000276899">
    <property type="component" value="Chromosome"/>
</dbReference>
<dbReference type="KEGG" id="asla:NCTC11923_00567"/>
<dbReference type="InterPro" id="IPR042003">
    <property type="entry name" value="Sortase_E"/>
</dbReference>
<evidence type="ECO:0000313" key="5">
    <source>
        <dbReference type="Proteomes" id="UP000276899"/>
    </source>
</evidence>
<accession>A0A3S4TBA0</accession>
<keyword evidence="3" id="KW-0472">Membrane</keyword>
<dbReference type="AlphaFoldDB" id="A0A3S4TBA0"/>
<evidence type="ECO:0000313" key="4">
    <source>
        <dbReference type="EMBL" id="VEG73951.1"/>
    </source>
</evidence>
<proteinExistence type="predicted"/>
<dbReference type="RefSeq" id="WP_026426278.1">
    <property type="nucleotide sequence ID" value="NZ_CBCRWE010000024.1"/>
</dbReference>
<keyword evidence="1" id="KW-0378">Hydrolase</keyword>
<evidence type="ECO:0000256" key="3">
    <source>
        <dbReference type="SAM" id="Phobius"/>
    </source>
</evidence>
<evidence type="ECO:0000256" key="2">
    <source>
        <dbReference type="PIRSR" id="PIRSR605754-1"/>
    </source>
</evidence>
<dbReference type="EMBL" id="LR134363">
    <property type="protein sequence ID" value="VEG73951.1"/>
    <property type="molecule type" value="Genomic_DNA"/>
</dbReference>
<feature type="transmembrane region" description="Helical" evidence="3">
    <location>
        <begin position="21"/>
        <end position="50"/>
    </location>
</feature>
<name>A0A3S4TBA0_9ACTO</name>
<keyword evidence="5" id="KW-1185">Reference proteome</keyword>
<keyword evidence="3" id="KW-0812">Transmembrane</keyword>
<dbReference type="NCBIfam" id="TIGR01076">
    <property type="entry name" value="sortase_fam"/>
    <property type="match status" value="1"/>
</dbReference>
<feature type="active site" description="Acyl-thioester intermediate" evidence="2">
    <location>
        <position position="218"/>
    </location>
</feature>
<protein>
    <submittedName>
        <fullName evidence="4">Sortase (Surface protein transpeptidase)</fullName>
    </submittedName>
</protein>
<dbReference type="InterPro" id="IPR023365">
    <property type="entry name" value="Sortase_dom-sf"/>
</dbReference>
<organism evidence="4 5">
    <name type="scientific">Actinomyces slackii</name>
    <dbReference type="NCBI Taxonomy" id="52774"/>
    <lineage>
        <taxon>Bacteria</taxon>
        <taxon>Bacillati</taxon>
        <taxon>Actinomycetota</taxon>
        <taxon>Actinomycetes</taxon>
        <taxon>Actinomycetales</taxon>
        <taxon>Actinomycetaceae</taxon>
        <taxon>Actinomyces</taxon>
    </lineage>
</organism>
<sequence length="259" mass="28300">MAGNSPVRHRARARRASRAVRVVNGILTGVGELLITAGLVIALFLVWQLWWTGIDANASAATVATSFQQTQVESPQVEGTRRTDAPPVMDPVGYGETIGMLVVPKWYGVTNNNMPILEGTGHDVLDQAAAGHYTETQQLGENGNFAVAAHRRTYGNSFRRIDMLQEGDEIIVSTASTWYVYTVTSHEIVTPDQVEVLAPVPGQPDAAPTKPMITLTTCHGITTGEWGNDHRWIVHAELSYWMERSEGRPASVLNDPEVN</sequence>
<dbReference type="InterPro" id="IPR005754">
    <property type="entry name" value="Sortase"/>
</dbReference>
<dbReference type="Pfam" id="PF04203">
    <property type="entry name" value="Sortase"/>
    <property type="match status" value="1"/>
</dbReference>
<dbReference type="Gene3D" id="2.40.260.10">
    <property type="entry name" value="Sortase"/>
    <property type="match status" value="1"/>
</dbReference>